<sequence>MKNLVGIDIGVKELAVCSDGRKFTNINKTKSVKKAEERLRRLQRQVSRKYQMNKEGNRFVKTSNIIKIESKIRYLHRRLSNIRTNHLHQATNDIVKTKPYRIVMKTLNIKGMMKNEHL</sequence>
<accession>A0A9W5UZT9</accession>
<evidence type="ECO:0000259" key="2">
    <source>
        <dbReference type="Pfam" id="PF01385"/>
    </source>
</evidence>
<protein>
    <recommendedName>
        <fullName evidence="2">Probable transposase IS891/IS1136/IS1341 domain-containing protein</fullName>
    </recommendedName>
</protein>
<evidence type="ECO:0000256" key="1">
    <source>
        <dbReference type="SAM" id="Coils"/>
    </source>
</evidence>
<dbReference type="Pfam" id="PF01385">
    <property type="entry name" value="OrfB_IS605"/>
    <property type="match status" value="1"/>
</dbReference>
<evidence type="ECO:0000313" key="3">
    <source>
        <dbReference type="EMBL" id="EOO27144.1"/>
    </source>
</evidence>
<feature type="domain" description="Probable transposase IS891/IS1136/IS1341" evidence="2">
    <location>
        <begin position="3"/>
        <end position="115"/>
    </location>
</feature>
<proteinExistence type="predicted"/>
<reference evidence="3 4" key="1">
    <citation type="submission" date="2012-12" db="EMBL/GenBank/DDBJ databases">
        <title>The Genome Sequence of Bacillus cereus VD133.</title>
        <authorList>
            <consortium name="The Broad Institute Genome Sequencing Platform"/>
            <consortium name="The Broad Institute Genome Sequencing Center for Infectious Disease"/>
            <person name="Feldgarden M."/>
            <person name="Van der Auwera G.A."/>
            <person name="Mahillon J."/>
            <person name="Duprez V."/>
            <person name="Timmery S."/>
            <person name="Mattelet C."/>
            <person name="Dierick K."/>
            <person name="Sun M."/>
            <person name="Yu Z."/>
            <person name="Zhu L."/>
            <person name="Hu X."/>
            <person name="Shank E.B."/>
            <person name="Swiecicka I."/>
            <person name="Hansen B.M."/>
            <person name="Andrup L."/>
            <person name="Walker B."/>
            <person name="Young S.K."/>
            <person name="Zeng Q."/>
            <person name="Gargeya S."/>
            <person name="Fitzgerald M."/>
            <person name="Haas B."/>
            <person name="Abouelleil A."/>
            <person name="Alvarado L."/>
            <person name="Arachchi H.M."/>
            <person name="Berlin A.M."/>
            <person name="Chapman S.B."/>
            <person name="Dewar J."/>
            <person name="Goldberg J."/>
            <person name="Griggs A."/>
            <person name="Gujja S."/>
            <person name="Hansen M."/>
            <person name="Howarth C."/>
            <person name="Imamovic A."/>
            <person name="Larimer J."/>
            <person name="McCowan C."/>
            <person name="Murphy C."/>
            <person name="Neiman D."/>
            <person name="Pearson M."/>
            <person name="Priest M."/>
            <person name="Roberts A."/>
            <person name="Saif S."/>
            <person name="Shea T."/>
            <person name="Sisk P."/>
            <person name="Sykes S."/>
            <person name="Wortman J."/>
            <person name="Nusbaum C."/>
            <person name="Birren B."/>
        </authorList>
    </citation>
    <scope>NUCLEOTIDE SEQUENCE [LARGE SCALE GENOMIC DNA]</scope>
    <source>
        <strain evidence="3 4">VD133</strain>
    </source>
</reference>
<comment type="caution">
    <text evidence="3">The sequence shown here is derived from an EMBL/GenBank/DDBJ whole genome shotgun (WGS) entry which is preliminary data.</text>
</comment>
<gene>
    <name evidence="3" type="ORF">IIU_05943</name>
</gene>
<dbReference type="EMBL" id="AHFB01000113">
    <property type="protein sequence ID" value="EOO27144.1"/>
    <property type="molecule type" value="Genomic_DNA"/>
</dbReference>
<dbReference type="InterPro" id="IPR001959">
    <property type="entry name" value="Transposase"/>
</dbReference>
<keyword evidence="1" id="KW-0175">Coiled coil</keyword>
<feature type="coiled-coil region" evidence="1">
    <location>
        <begin position="25"/>
        <end position="52"/>
    </location>
</feature>
<evidence type="ECO:0000313" key="4">
    <source>
        <dbReference type="Proteomes" id="UP000014018"/>
    </source>
</evidence>
<name>A0A9W5UZT9_BACCE</name>
<dbReference type="AlphaFoldDB" id="A0A9W5UZT9"/>
<organism evidence="3 4">
    <name type="scientific">Bacillus cereus VD133</name>
    <dbReference type="NCBI Taxonomy" id="1053233"/>
    <lineage>
        <taxon>Bacteria</taxon>
        <taxon>Bacillati</taxon>
        <taxon>Bacillota</taxon>
        <taxon>Bacilli</taxon>
        <taxon>Bacillales</taxon>
        <taxon>Bacillaceae</taxon>
        <taxon>Bacillus</taxon>
        <taxon>Bacillus cereus group</taxon>
    </lineage>
</organism>
<dbReference type="Proteomes" id="UP000014018">
    <property type="component" value="Unassembled WGS sequence"/>
</dbReference>